<evidence type="ECO:0000313" key="2">
    <source>
        <dbReference type="EMBL" id="SEB72196.1"/>
    </source>
</evidence>
<keyword evidence="1" id="KW-0472">Membrane</keyword>
<evidence type="ECO:0000256" key="1">
    <source>
        <dbReference type="SAM" id="Phobius"/>
    </source>
</evidence>
<accession>A0A1H4LNM6</accession>
<reference evidence="2 3" key="1">
    <citation type="submission" date="2016-10" db="EMBL/GenBank/DDBJ databases">
        <authorList>
            <person name="de Groot N.N."/>
        </authorList>
    </citation>
    <scope>NUCLEOTIDE SEQUENCE [LARGE SCALE GENOMIC DNA]</scope>
    <source>
        <strain evidence="2 3">MAR_2009_71</strain>
    </source>
</reference>
<feature type="transmembrane region" description="Helical" evidence="1">
    <location>
        <begin position="27"/>
        <end position="48"/>
    </location>
</feature>
<sequence length="58" mass="6629">MDITSFIVKIEASEEQKILHLGRIFNYVGKSSTVILVYLTLSSILLIVRRQLLQGHRS</sequence>
<protein>
    <submittedName>
        <fullName evidence="2">Uncharacterized protein</fullName>
    </submittedName>
</protein>
<dbReference type="AlphaFoldDB" id="A0A1H4LNM6"/>
<organism evidence="2 3">
    <name type="scientific">Maribacter dokdonensis</name>
    <dbReference type="NCBI Taxonomy" id="320912"/>
    <lineage>
        <taxon>Bacteria</taxon>
        <taxon>Pseudomonadati</taxon>
        <taxon>Bacteroidota</taxon>
        <taxon>Flavobacteriia</taxon>
        <taxon>Flavobacteriales</taxon>
        <taxon>Flavobacteriaceae</taxon>
        <taxon>Maribacter</taxon>
    </lineage>
</organism>
<gene>
    <name evidence="2" type="ORF">SAMN05192540_1369</name>
</gene>
<keyword evidence="1" id="KW-0812">Transmembrane</keyword>
<name>A0A1H4LNM6_9FLAO</name>
<keyword evidence="1" id="KW-1133">Transmembrane helix</keyword>
<dbReference type="Proteomes" id="UP000183038">
    <property type="component" value="Unassembled WGS sequence"/>
</dbReference>
<dbReference type="EMBL" id="FNTB01000001">
    <property type="protein sequence ID" value="SEB72196.1"/>
    <property type="molecule type" value="Genomic_DNA"/>
</dbReference>
<evidence type="ECO:0000313" key="3">
    <source>
        <dbReference type="Proteomes" id="UP000183038"/>
    </source>
</evidence>
<proteinExistence type="predicted"/>